<gene>
    <name evidence="3" type="ORF">SAMN04244553_0454</name>
</gene>
<dbReference type="SUPFAM" id="SSF51735">
    <property type="entry name" value="NAD(P)-binding Rossmann-fold domains"/>
    <property type="match status" value="1"/>
</dbReference>
<protein>
    <submittedName>
        <fullName evidence="3">3alpha(Or 20beta)-hydroxysteroid dehydrogenase</fullName>
    </submittedName>
</protein>
<sequence>MTTLDGKVAIITGAARGQGEAEARLFVELGARVVITDVLADEGKAVAESLGDAARFVAHDVSSEAEWAAAVQTAEREFGRLDVLVNNAAIYTTKALTDTSAEELERILRVNLVGSFLGIKAVAGPLAAAGGGSIVNISSQAGLQGLMGHAAYGASKWGLRGLTKTAALELGPVGIRVNSVHPGPIHTPMIGHLGLSTGPGSFPALPLGRVGLPSEVADLVAFLASDASAFVTGAELAIDGGLSAGQFIPPGAQLPGVE</sequence>
<dbReference type="GO" id="GO:0016491">
    <property type="term" value="F:oxidoreductase activity"/>
    <property type="evidence" value="ECO:0007669"/>
    <property type="project" value="UniProtKB-KW"/>
</dbReference>
<dbReference type="OrthoDB" id="3542748at2"/>
<accession>A0A285KRE6</accession>
<dbReference type="PROSITE" id="PS00061">
    <property type="entry name" value="ADH_SHORT"/>
    <property type="match status" value="1"/>
</dbReference>
<dbReference type="RefSeq" id="WP_067778713.1">
    <property type="nucleotide sequence ID" value="NZ_JAMTCV010000002.1"/>
</dbReference>
<dbReference type="Gene3D" id="3.40.50.720">
    <property type="entry name" value="NAD(P)-binding Rossmann-like Domain"/>
    <property type="match status" value="1"/>
</dbReference>
<dbReference type="PRINTS" id="PR00080">
    <property type="entry name" value="SDRFAMILY"/>
</dbReference>
<dbReference type="InterPro" id="IPR002347">
    <property type="entry name" value="SDR_fam"/>
</dbReference>
<dbReference type="PANTHER" id="PTHR24321">
    <property type="entry name" value="DEHYDROGENASES, SHORT CHAIN"/>
    <property type="match status" value="1"/>
</dbReference>
<dbReference type="FunFam" id="3.40.50.720:FF:000084">
    <property type="entry name" value="Short-chain dehydrogenase reductase"/>
    <property type="match status" value="1"/>
</dbReference>
<proteinExistence type="inferred from homology"/>
<dbReference type="PRINTS" id="PR00081">
    <property type="entry name" value="GDHRDH"/>
</dbReference>
<keyword evidence="4" id="KW-1185">Reference proteome</keyword>
<evidence type="ECO:0000256" key="2">
    <source>
        <dbReference type="ARBA" id="ARBA00023002"/>
    </source>
</evidence>
<dbReference type="Proteomes" id="UP000219565">
    <property type="component" value="Unassembled WGS sequence"/>
</dbReference>
<dbReference type="EMBL" id="OBEG01000001">
    <property type="protein sequence ID" value="SNY75232.1"/>
    <property type="molecule type" value="Genomic_DNA"/>
</dbReference>
<dbReference type="STRING" id="1379680.GCA_001612615_00579"/>
<evidence type="ECO:0000313" key="3">
    <source>
        <dbReference type="EMBL" id="SNY75232.1"/>
    </source>
</evidence>
<dbReference type="NCBIfam" id="NF005559">
    <property type="entry name" value="PRK07231.1"/>
    <property type="match status" value="1"/>
</dbReference>
<dbReference type="InterPro" id="IPR020904">
    <property type="entry name" value="Sc_DH/Rdtase_CS"/>
</dbReference>
<name>A0A285KRE6_9NOCA</name>
<evidence type="ECO:0000256" key="1">
    <source>
        <dbReference type="ARBA" id="ARBA00006484"/>
    </source>
</evidence>
<dbReference type="InterPro" id="IPR036291">
    <property type="entry name" value="NAD(P)-bd_dom_sf"/>
</dbReference>
<reference evidence="3 4" key="1">
    <citation type="submission" date="2017-09" db="EMBL/GenBank/DDBJ databases">
        <authorList>
            <person name="Ehlers B."/>
            <person name="Leendertz F.H."/>
        </authorList>
    </citation>
    <scope>NUCLEOTIDE SEQUENCE [LARGE SCALE GENOMIC DNA]</scope>
    <source>
        <strain evidence="3 4">DSM 45537</strain>
    </source>
</reference>
<dbReference type="Pfam" id="PF13561">
    <property type="entry name" value="adh_short_C2"/>
    <property type="match status" value="1"/>
</dbReference>
<keyword evidence="2" id="KW-0560">Oxidoreductase</keyword>
<comment type="similarity">
    <text evidence="1">Belongs to the short-chain dehydrogenases/reductases (SDR) family.</text>
</comment>
<dbReference type="PANTHER" id="PTHR24321:SF8">
    <property type="entry name" value="ESTRADIOL 17-BETA-DEHYDROGENASE 8-RELATED"/>
    <property type="match status" value="1"/>
</dbReference>
<evidence type="ECO:0000313" key="4">
    <source>
        <dbReference type="Proteomes" id="UP000219565"/>
    </source>
</evidence>
<organism evidence="3 4">
    <name type="scientific">Nocardia amikacinitolerans</name>
    <dbReference type="NCBI Taxonomy" id="756689"/>
    <lineage>
        <taxon>Bacteria</taxon>
        <taxon>Bacillati</taxon>
        <taxon>Actinomycetota</taxon>
        <taxon>Actinomycetes</taxon>
        <taxon>Mycobacteriales</taxon>
        <taxon>Nocardiaceae</taxon>
        <taxon>Nocardia</taxon>
    </lineage>
</organism>
<dbReference type="AlphaFoldDB" id="A0A285KRE6"/>